<dbReference type="Gene3D" id="3.40.50.720">
    <property type="entry name" value="NAD(P)-binding Rossmann-like Domain"/>
    <property type="match status" value="1"/>
</dbReference>
<evidence type="ECO:0000256" key="1">
    <source>
        <dbReference type="ARBA" id="ARBA00023002"/>
    </source>
</evidence>
<dbReference type="FunFam" id="3.40.50.720:FF:001049">
    <property type="entry name" value="NAD(P)-binding Rossmann-fold superfamily protein"/>
    <property type="match status" value="1"/>
</dbReference>
<proteinExistence type="predicted"/>
<dbReference type="GO" id="GO:0016616">
    <property type="term" value="F:oxidoreductase activity, acting on the CH-OH group of donors, NAD or NADP as acceptor"/>
    <property type="evidence" value="ECO:0007669"/>
    <property type="project" value="TreeGrafter"/>
</dbReference>
<feature type="domain" description="NAD-dependent epimerase/dehydratase" evidence="2">
    <location>
        <begin position="7"/>
        <end position="223"/>
    </location>
</feature>
<dbReference type="InterPro" id="IPR050425">
    <property type="entry name" value="NAD(P)_dehydrat-like"/>
</dbReference>
<protein>
    <recommendedName>
        <fullName evidence="2">NAD-dependent epimerase/dehydratase domain-containing protein</fullName>
    </recommendedName>
</protein>
<dbReference type="PANTHER" id="PTHR10366">
    <property type="entry name" value="NAD DEPENDENT EPIMERASE/DEHYDRATASE"/>
    <property type="match status" value="1"/>
</dbReference>
<dbReference type="OrthoDB" id="2735536at2759"/>
<keyword evidence="1" id="KW-0560">Oxidoreductase</keyword>
<name>A0A811N5U1_9POAL</name>
<comment type="caution">
    <text evidence="3">The sequence shown here is derived from an EMBL/GenBank/DDBJ whole genome shotgun (WGS) entry which is preliminary data.</text>
</comment>
<accession>A0A811N5U1</accession>
<dbReference type="InterPro" id="IPR001509">
    <property type="entry name" value="Epimerase_deHydtase"/>
</dbReference>
<evidence type="ECO:0000313" key="3">
    <source>
        <dbReference type="EMBL" id="CAD6218694.1"/>
    </source>
</evidence>
<dbReference type="CDD" id="cd08958">
    <property type="entry name" value="FR_SDR_e"/>
    <property type="match status" value="1"/>
</dbReference>
<evidence type="ECO:0000313" key="4">
    <source>
        <dbReference type="Proteomes" id="UP000604825"/>
    </source>
</evidence>
<dbReference type="Pfam" id="PF01370">
    <property type="entry name" value="Epimerase"/>
    <property type="match status" value="1"/>
</dbReference>
<dbReference type="Proteomes" id="UP000604825">
    <property type="component" value="Unassembled WGS sequence"/>
</dbReference>
<keyword evidence="4" id="KW-1185">Reference proteome</keyword>
<sequence>MAPPRRVCVTGGGGFIASWLVKLLLSRGYAVHATLRDPSDPKNAHLKELEKAPENLHLFKADVLDYDTLTPAVEGCEGIFHLATPVPEDKIICSAAKVHKPVVMSSNAAVDFNPNWPQDIMKDESCLSDKEFCKENGDWYSVAKITAEQIALEYAVENGLNVVTLCLPLVFGPLLQPTVNTSSKFLIYVIKGGPDVMNNRLWHIVDVRDVADALLLLYEKKESSGRYICSPNHICTKDLVALLKKMYPKYSYINNILDVDQKASLTCQKLRDLGWEPRKLEETLSDSVECYVKAGLLRGVDGHPCRLPHLFRLAYRGEWDARVVPRGRGPGQRVGRGSGFHPCTASSDAKEMSILLKPMAGTGVQDPGPENVPLLLKVVDVLDHDALTVTAEMEVLDRNTLMATRAHRLFSVQLFTQIYHSEGGIPCSAEKAPSPRR</sequence>
<dbReference type="PANTHER" id="PTHR10366:SF702">
    <property type="entry name" value="NAD-DEPENDENT EPIMERASE_DEHYDRATASE DOMAIN-CONTAINING PROTEIN"/>
    <property type="match status" value="1"/>
</dbReference>
<organism evidence="3 4">
    <name type="scientific">Miscanthus lutarioriparius</name>
    <dbReference type="NCBI Taxonomy" id="422564"/>
    <lineage>
        <taxon>Eukaryota</taxon>
        <taxon>Viridiplantae</taxon>
        <taxon>Streptophyta</taxon>
        <taxon>Embryophyta</taxon>
        <taxon>Tracheophyta</taxon>
        <taxon>Spermatophyta</taxon>
        <taxon>Magnoliopsida</taxon>
        <taxon>Liliopsida</taxon>
        <taxon>Poales</taxon>
        <taxon>Poaceae</taxon>
        <taxon>PACMAD clade</taxon>
        <taxon>Panicoideae</taxon>
        <taxon>Andropogonodae</taxon>
        <taxon>Andropogoneae</taxon>
        <taxon>Saccharinae</taxon>
        <taxon>Miscanthus</taxon>
    </lineage>
</organism>
<dbReference type="EMBL" id="CAJGYO010000003">
    <property type="protein sequence ID" value="CAD6218694.1"/>
    <property type="molecule type" value="Genomic_DNA"/>
</dbReference>
<dbReference type="InterPro" id="IPR036291">
    <property type="entry name" value="NAD(P)-bd_dom_sf"/>
</dbReference>
<gene>
    <name evidence="3" type="ORF">NCGR_LOCUS12545</name>
</gene>
<reference evidence="3" key="1">
    <citation type="submission" date="2020-10" db="EMBL/GenBank/DDBJ databases">
        <authorList>
            <person name="Han B."/>
            <person name="Lu T."/>
            <person name="Zhao Q."/>
            <person name="Huang X."/>
            <person name="Zhao Y."/>
        </authorList>
    </citation>
    <scope>NUCLEOTIDE SEQUENCE</scope>
</reference>
<dbReference type="SUPFAM" id="SSF51735">
    <property type="entry name" value="NAD(P)-binding Rossmann-fold domains"/>
    <property type="match status" value="1"/>
</dbReference>
<dbReference type="AlphaFoldDB" id="A0A811N5U1"/>
<evidence type="ECO:0000259" key="2">
    <source>
        <dbReference type="Pfam" id="PF01370"/>
    </source>
</evidence>